<protein>
    <submittedName>
        <fullName evidence="3">Uncharacterized protein</fullName>
    </submittedName>
</protein>
<dbReference type="EMBL" id="JAVDPF010000043">
    <property type="protein sequence ID" value="KAL1867567.1"/>
    <property type="molecule type" value="Genomic_DNA"/>
</dbReference>
<keyword evidence="2" id="KW-0732">Signal</keyword>
<evidence type="ECO:0000313" key="4">
    <source>
        <dbReference type="Proteomes" id="UP001583193"/>
    </source>
</evidence>
<name>A0ABR3WVU4_9EURO</name>
<feature type="signal peptide" evidence="2">
    <location>
        <begin position="1"/>
        <end position="20"/>
    </location>
</feature>
<evidence type="ECO:0000313" key="3">
    <source>
        <dbReference type="EMBL" id="KAL1867567.1"/>
    </source>
</evidence>
<proteinExistence type="predicted"/>
<gene>
    <name evidence="3" type="ORF">Plec18167_008567</name>
</gene>
<organism evidence="3 4">
    <name type="scientific">Paecilomyces lecythidis</name>
    <dbReference type="NCBI Taxonomy" id="3004212"/>
    <lineage>
        <taxon>Eukaryota</taxon>
        <taxon>Fungi</taxon>
        <taxon>Dikarya</taxon>
        <taxon>Ascomycota</taxon>
        <taxon>Pezizomycotina</taxon>
        <taxon>Eurotiomycetes</taxon>
        <taxon>Eurotiomycetidae</taxon>
        <taxon>Eurotiales</taxon>
        <taxon>Thermoascaceae</taxon>
        <taxon>Paecilomyces</taxon>
    </lineage>
</organism>
<dbReference type="Proteomes" id="UP001583193">
    <property type="component" value="Unassembled WGS sequence"/>
</dbReference>
<feature type="chain" id="PRO_5046734918" evidence="2">
    <location>
        <begin position="21"/>
        <end position="69"/>
    </location>
</feature>
<evidence type="ECO:0000256" key="1">
    <source>
        <dbReference type="SAM" id="MobiDB-lite"/>
    </source>
</evidence>
<keyword evidence="4" id="KW-1185">Reference proteome</keyword>
<accession>A0ABR3WVU4</accession>
<sequence length="69" mass="7665">MFKSTLINMCVLGFIGCALALPSNLGQRDNMIAQRDARAVKFTARELTGRNPGEENTENSDYEQIAEGW</sequence>
<dbReference type="PROSITE" id="PS51257">
    <property type="entry name" value="PROKAR_LIPOPROTEIN"/>
    <property type="match status" value="1"/>
</dbReference>
<comment type="caution">
    <text evidence="3">The sequence shown here is derived from an EMBL/GenBank/DDBJ whole genome shotgun (WGS) entry which is preliminary data.</text>
</comment>
<evidence type="ECO:0000256" key="2">
    <source>
        <dbReference type="SAM" id="SignalP"/>
    </source>
</evidence>
<feature type="region of interest" description="Disordered" evidence="1">
    <location>
        <begin position="49"/>
        <end position="69"/>
    </location>
</feature>
<reference evidence="3 4" key="1">
    <citation type="journal article" date="2024" name="IMA Fungus">
        <title>IMA Genome - F19 : A genome assembly and annotation guide to empower mycologists, including annotated draft genome sequences of Ceratocystis pirilliformis, Diaporthe australafricana, Fusarium ophioides, Paecilomyces lecythidis, and Sporothrix stenoceras.</title>
        <authorList>
            <person name="Aylward J."/>
            <person name="Wilson A.M."/>
            <person name="Visagie C.M."/>
            <person name="Spraker J."/>
            <person name="Barnes I."/>
            <person name="Buitendag C."/>
            <person name="Ceriani C."/>
            <person name="Del Mar Angel L."/>
            <person name="du Plessis D."/>
            <person name="Fuchs T."/>
            <person name="Gasser K."/>
            <person name="Kramer D."/>
            <person name="Li W."/>
            <person name="Munsamy K."/>
            <person name="Piso A."/>
            <person name="Price J.L."/>
            <person name="Sonnekus B."/>
            <person name="Thomas C."/>
            <person name="van der Nest A."/>
            <person name="van Dijk A."/>
            <person name="van Heerden A."/>
            <person name="van Vuuren N."/>
            <person name="Yilmaz N."/>
            <person name="Duong T.A."/>
            <person name="van der Merwe N.A."/>
            <person name="Wingfield M.J."/>
            <person name="Wingfield B.D."/>
        </authorList>
    </citation>
    <scope>NUCLEOTIDE SEQUENCE [LARGE SCALE GENOMIC DNA]</scope>
    <source>
        <strain evidence="3 4">CMW 18167</strain>
    </source>
</reference>